<dbReference type="InterPro" id="IPR036855">
    <property type="entry name" value="Znf_CCCH_sf"/>
</dbReference>
<feature type="compositionally biased region" description="Basic and acidic residues" evidence="7">
    <location>
        <begin position="607"/>
        <end position="624"/>
    </location>
</feature>
<feature type="compositionally biased region" description="Basic and acidic residues" evidence="7">
    <location>
        <begin position="332"/>
        <end position="380"/>
    </location>
</feature>
<sequence length="1944" mass="217694">MRFFNQNCDKTGTKNTNRGRGRGRGAYNGIQSEKFFITVENNNENHPEQAEAKVAQPRKIMFPKNPNTDKGEDLEKVKVKSLDEIIRERKQKVLEAQRSDTASETCKENGESDSACTSVTRSGCQVRLFPLTIPIKALPSRPKQMARRGRGKTIVSSHRLAITGDKKSQVRQLLVQHFEFSLSTRPRVNSGSSDSAMETENSKPSIDNTVLDGSIKRELKREENISLEVDEDALLMSESEDGGDNIESSSLSGTSEVDFSDVPLGGSHKEDILDEILSLHPDDDSMFDDMEDDAEKSGTKRLSGRHSTSKRHSREPSDARELIQARQSKPSEPLKIKSEVDKSKEEEVKEESRNRTERGSKVKREPEWLRDQRSPGEKRFKIPKKPRNARVGFKGARGRGSYHKSQERSMSNDLPDFFQKEGYNTNVKLENLQKSATKLFSYLQEQITNNPIVKEGLSPLLFPSHPTAGLDGNPGILGPAPTSMLAIPGSTMGQRDSHEVPRVTRSGVHNSRVYHERNGPYCDPAHVRPVDHMERSSKPLPPHSLDRLRLERSLGIDHSKNLKQHGNSDVSFSGHSSPREGNSSGHSSPRDGMEVDKPATLKRQSSRQRETCSKVKKLEAKSKTPDCPEGYCWSQFQVGLCSFKFCRLKHFPTTEELQKYKETRVLETESADLPSCDEAVAPPQNAEEQQSGMFDPNIIQAAYNALAKKAAEELENKNLSNVWTILETMSQVDSSPHHVFLKLLQQTLVSCAELPSDPEEVAKVAGQVFELIGTVQSKHTRHDYTTFIHVLCCTGKITRAYEVLKVMKENGIVPTHDVFIDLIRASLEEPDLAFELLKEVKELKLFRTSICSELILLSCCGNTHMQRAWQLFQEMVDKQVPLSIDAASKLILTFVSLKQTEKVFAVVKMCSTLPLMLPSETLSAIIWSCGTKEDYIELATAMVCKHAETCDPGLDAEVFNVLLCFLGKANLIKEALEVFHVIRENPEVDSNPRAYFEGVAAIFSALQKEEDLDGICNVAEFMIEKGFQVNAITLMKIATKYEMEKFYERMFSFFKKFFKGNLNPPYAVLRKILSCLEEWSENTSASLEVYKTMRQLYPRPPEDESFSDNCNRPPFYDQRYIHQPTIPCRFFAKGNCLKGDRCLYLHAQEASHPMPPTFTETVTCSSYEVTNPLNTHPALVRADSSEEPSNAPKHSPLGSRHQPPPSVDMSQPPPPAFAAPPQHLPHLGGAVTHTTTSHLFGPSPFVPSFTAHLPRPVVSAEAFTPAFGVGATSLPQPIASKQLEPPPQPPKAGPFVLMKNKQSGFGFSRIGDRLGPLNNPASSSESSPTSPFTLIPQQSSLFATSSLGTDIGPRPESLQPWATRHSVDVARSTGPALASRGTHSAPVFPTNSDQGRFKFPTSTNVQFYKARIEKVAEEAEWEDLADIYSEMKAKKVPIEREMLFLFYRAFLRPGAKGVGDAFPVFVSVLDQVVNEDNESDASAGEVFDTNEQTLIGQLGVALMQECFGLQEFQDGYNILHTLHQYSINYSQYSANFIPNLPPLSPSSVAMLAVEICLSIQGPQYDSALEVLRGCNYALPAIGTTLTIREANIRQSLFEKLAAYYLHRERTDEVEELLSNIGDKNLFGLIHLKKINNNLIRCYLKLGELEKALTISKQMETDNLMRDGDVLRALITKLAGADRITAAMELFAVGCSQGLYPPFPEGAALWKATIWSDFHKFEAQIYLERHMQLLSSYVKKQRQESEMPYSDKHFQALRITIIDVHQQKGMKQENVIEVLSSEFNPPLSCGISDKPGEVIVNPRSLRRWFLANPLSSRNIETSLFSNAAETPTHRDVVASNREQGMVIHVGVSNEPQAASKAPEVLQAEVEEVKKKVRNTISGLLTRYLRDKRISSREHLRTYGRELADEYMRSNTIEEIQRNKRETRERIQNFVARHFDTPDVSG</sequence>
<feature type="compositionally biased region" description="Polar residues" evidence="7">
    <location>
        <begin position="564"/>
        <end position="587"/>
    </location>
</feature>
<proteinExistence type="predicted"/>
<feature type="compositionally biased region" description="Acidic residues" evidence="7">
    <location>
        <begin position="284"/>
        <end position="294"/>
    </location>
</feature>
<protein>
    <recommendedName>
        <fullName evidence="8">C3H1-type domain-containing protein</fullName>
    </recommendedName>
</protein>
<feature type="region of interest" description="Disordered" evidence="7">
    <location>
        <begin position="1182"/>
        <end position="1235"/>
    </location>
</feature>
<dbReference type="STRING" id="45351.A7S0R7"/>
<dbReference type="Pfam" id="PF23276">
    <property type="entry name" value="TPR_24"/>
    <property type="match status" value="1"/>
</dbReference>
<evidence type="ECO:0000256" key="6">
    <source>
        <dbReference type="PROSITE-ProRule" id="PRU00723"/>
    </source>
</evidence>
<feature type="zinc finger region" description="C3H1-type" evidence="6">
    <location>
        <begin position="1123"/>
        <end position="1149"/>
    </location>
</feature>
<feature type="region of interest" description="Disordered" evidence="7">
    <location>
        <begin position="1375"/>
        <end position="1395"/>
    </location>
</feature>
<organism evidence="9 10">
    <name type="scientific">Nematostella vectensis</name>
    <name type="common">Starlet sea anemone</name>
    <dbReference type="NCBI Taxonomy" id="45351"/>
    <lineage>
        <taxon>Eukaryota</taxon>
        <taxon>Metazoa</taxon>
        <taxon>Cnidaria</taxon>
        <taxon>Anthozoa</taxon>
        <taxon>Hexacorallia</taxon>
        <taxon>Actiniaria</taxon>
        <taxon>Edwardsiidae</taxon>
        <taxon>Nematostella</taxon>
    </lineage>
</organism>
<feature type="region of interest" description="Disordered" evidence="7">
    <location>
        <begin position="1"/>
        <end position="27"/>
    </location>
</feature>
<feature type="compositionally biased region" description="Basic residues" evidence="7">
    <location>
        <begin position="302"/>
        <end position="313"/>
    </location>
</feature>
<feature type="region of interest" description="Disordered" evidence="7">
    <location>
        <begin position="488"/>
        <end position="545"/>
    </location>
</feature>
<feature type="compositionally biased region" description="Basic and acidic residues" evidence="7">
    <location>
        <begin position="314"/>
        <end position="323"/>
    </location>
</feature>
<dbReference type="InterPro" id="IPR057027">
    <property type="entry name" value="TPR_mt"/>
</dbReference>
<dbReference type="InterPro" id="IPR000571">
    <property type="entry name" value="Znf_CCCH"/>
</dbReference>
<dbReference type="PROSITE" id="PS50103">
    <property type="entry name" value="ZF_C3H1"/>
    <property type="match status" value="1"/>
</dbReference>
<dbReference type="GO" id="GO:0003729">
    <property type="term" value="F:mRNA binding"/>
    <property type="evidence" value="ECO:0000318"/>
    <property type="project" value="GO_Central"/>
</dbReference>
<gene>
    <name evidence="9" type="ORF">NEMVEDRAFT_v1g242047</name>
</gene>
<feature type="compositionally biased region" description="Pro residues" evidence="7">
    <location>
        <begin position="1202"/>
        <end position="1218"/>
    </location>
</feature>
<dbReference type="PANTHER" id="PTHR47936:SF1">
    <property type="entry name" value="PENTATRICOPEPTIDE REPEAT-CONTAINING PROTEIN GUN1, CHLOROPLASTIC"/>
    <property type="match status" value="1"/>
</dbReference>
<feature type="compositionally biased region" description="Polar residues" evidence="7">
    <location>
        <begin position="185"/>
        <end position="208"/>
    </location>
</feature>
<dbReference type="OMA" id="NDEVCAS"/>
<dbReference type="Gene3D" id="4.10.1000.10">
    <property type="entry name" value="Zinc finger, CCCH-type"/>
    <property type="match status" value="1"/>
</dbReference>
<dbReference type="InterPro" id="IPR002885">
    <property type="entry name" value="PPR_rpt"/>
</dbReference>
<feature type="compositionally biased region" description="Polar residues" evidence="7">
    <location>
        <begin position="246"/>
        <end position="257"/>
    </location>
</feature>
<dbReference type="HOGENOM" id="CLU_234920_0_0_1"/>
<feature type="compositionally biased region" description="Acidic residues" evidence="7">
    <location>
        <begin position="231"/>
        <end position="244"/>
    </location>
</feature>
<name>A7S0R7_NEMVE</name>
<evidence type="ECO:0000259" key="8">
    <source>
        <dbReference type="PROSITE" id="PS50103"/>
    </source>
</evidence>
<evidence type="ECO:0000256" key="3">
    <source>
        <dbReference type="ARBA" id="ARBA00022771"/>
    </source>
</evidence>
<reference evidence="9 10" key="1">
    <citation type="journal article" date="2007" name="Science">
        <title>Sea anemone genome reveals ancestral eumetazoan gene repertoire and genomic organization.</title>
        <authorList>
            <person name="Putnam N.H."/>
            <person name="Srivastava M."/>
            <person name="Hellsten U."/>
            <person name="Dirks B."/>
            <person name="Chapman J."/>
            <person name="Salamov A."/>
            <person name="Terry A."/>
            <person name="Shapiro H."/>
            <person name="Lindquist E."/>
            <person name="Kapitonov V.V."/>
            <person name="Jurka J."/>
            <person name="Genikhovich G."/>
            <person name="Grigoriev I.V."/>
            <person name="Lucas S.M."/>
            <person name="Steele R.E."/>
            <person name="Finnerty J.R."/>
            <person name="Technau U."/>
            <person name="Martindale M.Q."/>
            <person name="Rokhsar D.S."/>
        </authorList>
    </citation>
    <scope>NUCLEOTIDE SEQUENCE [LARGE SCALE GENOMIC DNA]</scope>
    <source>
        <strain evidence="10">CH2 X CH6</strain>
    </source>
</reference>
<dbReference type="InParanoid" id="A7S0R7"/>
<accession>A7S0R7</accession>
<dbReference type="GO" id="GO:0008270">
    <property type="term" value="F:zinc ion binding"/>
    <property type="evidence" value="ECO:0007669"/>
    <property type="project" value="UniProtKB-KW"/>
</dbReference>
<feature type="compositionally biased region" description="Low complexity" evidence="7">
    <location>
        <begin position="1320"/>
        <end position="1331"/>
    </location>
</feature>
<dbReference type="Gene3D" id="1.25.40.10">
    <property type="entry name" value="Tetratricopeptide repeat domain"/>
    <property type="match status" value="3"/>
</dbReference>
<dbReference type="Pfam" id="PF01535">
    <property type="entry name" value="PPR"/>
    <property type="match status" value="2"/>
</dbReference>
<dbReference type="SUPFAM" id="SSF90229">
    <property type="entry name" value="CCCH zinc finger"/>
    <property type="match status" value="1"/>
</dbReference>
<keyword evidence="1 6" id="KW-0479">Metal-binding</keyword>
<keyword evidence="2" id="KW-0677">Repeat</keyword>
<feature type="domain" description="C3H1-type" evidence="8">
    <location>
        <begin position="1123"/>
        <end position="1149"/>
    </location>
</feature>
<dbReference type="EMBL" id="DS469561">
    <property type="protein sequence ID" value="EDO42785.1"/>
    <property type="molecule type" value="Genomic_DNA"/>
</dbReference>
<feature type="region of interest" description="Disordered" evidence="7">
    <location>
        <begin position="557"/>
        <end position="624"/>
    </location>
</feature>
<evidence type="ECO:0000256" key="5">
    <source>
        <dbReference type="PROSITE-ProRule" id="PRU00708"/>
    </source>
</evidence>
<evidence type="ECO:0000313" key="9">
    <source>
        <dbReference type="EMBL" id="EDO42785.1"/>
    </source>
</evidence>
<dbReference type="SMART" id="SM00356">
    <property type="entry name" value="ZnF_C3H1"/>
    <property type="match status" value="1"/>
</dbReference>
<evidence type="ECO:0000313" key="10">
    <source>
        <dbReference type="Proteomes" id="UP000001593"/>
    </source>
</evidence>
<feature type="repeat" description="PPR" evidence="5">
    <location>
        <begin position="780"/>
        <end position="814"/>
    </location>
</feature>
<keyword evidence="10" id="KW-1185">Reference proteome</keyword>
<dbReference type="InterPro" id="IPR011990">
    <property type="entry name" value="TPR-like_helical_dom_sf"/>
</dbReference>
<evidence type="ECO:0000256" key="1">
    <source>
        <dbReference type="ARBA" id="ARBA00022723"/>
    </source>
</evidence>
<evidence type="ECO:0000256" key="4">
    <source>
        <dbReference type="ARBA" id="ARBA00022833"/>
    </source>
</evidence>
<keyword evidence="3 6" id="KW-0863">Zinc-finger</keyword>
<feature type="region of interest" description="Disordered" evidence="7">
    <location>
        <begin position="1314"/>
        <end position="1333"/>
    </location>
</feature>
<feature type="compositionally biased region" description="Basic and acidic residues" evidence="7">
    <location>
        <begin position="525"/>
        <end position="537"/>
    </location>
</feature>
<evidence type="ECO:0000256" key="2">
    <source>
        <dbReference type="ARBA" id="ARBA00022737"/>
    </source>
</evidence>
<keyword evidence="4 6" id="KW-0862">Zinc</keyword>
<dbReference type="PANTHER" id="PTHR47936">
    <property type="entry name" value="PPR_LONG DOMAIN-CONTAINING PROTEIN"/>
    <property type="match status" value="1"/>
</dbReference>
<feature type="region of interest" description="Disordered" evidence="7">
    <location>
        <begin position="231"/>
        <end position="414"/>
    </location>
</feature>
<dbReference type="PROSITE" id="PS51375">
    <property type="entry name" value="PPR"/>
    <property type="match status" value="1"/>
</dbReference>
<feature type="region of interest" description="Disordered" evidence="7">
    <location>
        <begin position="185"/>
        <end position="209"/>
    </location>
</feature>
<feature type="compositionally biased region" description="Basic and acidic residues" evidence="7">
    <location>
        <begin position="588"/>
        <end position="599"/>
    </location>
</feature>
<evidence type="ECO:0000256" key="7">
    <source>
        <dbReference type="SAM" id="MobiDB-lite"/>
    </source>
</evidence>
<dbReference type="NCBIfam" id="TIGR00756">
    <property type="entry name" value="PPR"/>
    <property type="match status" value="1"/>
</dbReference>
<dbReference type="Proteomes" id="UP000001593">
    <property type="component" value="Unassembled WGS sequence"/>
</dbReference>